<dbReference type="PANTHER" id="PTHR47818:SF2">
    <property type="entry name" value="F-BOX DOMAIN-CONTAINING PROTEIN"/>
    <property type="match status" value="1"/>
</dbReference>
<dbReference type="Gene3D" id="3.80.10.10">
    <property type="entry name" value="Ribonuclease Inhibitor"/>
    <property type="match status" value="1"/>
</dbReference>
<dbReference type="InterPro" id="IPR032675">
    <property type="entry name" value="LRR_dom_sf"/>
</dbReference>
<evidence type="ECO:0000313" key="1">
    <source>
        <dbReference type="EMBL" id="MBX22352.1"/>
    </source>
</evidence>
<accession>A0A2P2LWK7</accession>
<dbReference type="EMBL" id="GGEC01041865">
    <property type="protein sequence ID" value="MBX22349.1"/>
    <property type="molecule type" value="Transcribed_RNA"/>
</dbReference>
<dbReference type="InterPro" id="IPR001611">
    <property type="entry name" value="Leu-rich_rpt"/>
</dbReference>
<dbReference type="EMBL" id="GGEC01041868">
    <property type="protein sequence ID" value="MBX22352.1"/>
    <property type="molecule type" value="Transcribed_RNA"/>
</dbReference>
<organism evidence="1">
    <name type="scientific">Rhizophora mucronata</name>
    <name type="common">Asiatic mangrove</name>
    <dbReference type="NCBI Taxonomy" id="61149"/>
    <lineage>
        <taxon>Eukaryota</taxon>
        <taxon>Viridiplantae</taxon>
        <taxon>Streptophyta</taxon>
        <taxon>Embryophyta</taxon>
        <taxon>Tracheophyta</taxon>
        <taxon>Spermatophyta</taxon>
        <taxon>Magnoliopsida</taxon>
        <taxon>eudicotyledons</taxon>
        <taxon>Gunneridae</taxon>
        <taxon>Pentapetalae</taxon>
        <taxon>rosids</taxon>
        <taxon>fabids</taxon>
        <taxon>Malpighiales</taxon>
        <taxon>Rhizophoraceae</taxon>
        <taxon>Rhizophora</taxon>
    </lineage>
</organism>
<name>A0A2P2LWK7_RHIMU</name>
<dbReference type="PANTHER" id="PTHR47818">
    <property type="entry name" value="RNI-LIKE SUPERFAMILY PROTEIN"/>
    <property type="match status" value="1"/>
</dbReference>
<proteinExistence type="predicted"/>
<dbReference type="EMBL" id="GGEC01041867">
    <property type="protein sequence ID" value="MBX22351.1"/>
    <property type="molecule type" value="Transcribed_RNA"/>
</dbReference>
<evidence type="ECO:0000313" key="2">
    <source>
        <dbReference type="EMBL" id="MBX22357.1"/>
    </source>
</evidence>
<protein>
    <submittedName>
        <fullName evidence="2">NACHT LRR and PYD domains-containing protein 13 isoform X4</fullName>
    </submittedName>
</protein>
<sequence length="377" mass="41225">MSLEFIHCNLSPAFVNAICGSLCMDSNQTHGIQHFSIRTSSFLEINSVSLPLGLESFLSTGRYLCSLNFRDNHLDRNFAQMLFRILIDAFPGLSTLDLSENNIAGWLSNFNLRKSNGLGSSSGLGKSLQSLRVLNVRGNNLHKEDAENLMYASGLMPNLEILDISDNPIEDDGMRCLIPHFIEAPERCSPLTELKLENCELSCSGVAQLLDTLSTSKRPLNSLSLSDNNLGSQVTGALARFLGTIKTLNIGDIGLGSAGFRELQKGMTAELKLVEINISKNRGGFETARFLSKLISLAPELIAVNATYNLMPAESLSIIGSALKYTKGKLQCLDLTGNHFDYEPTHELLLAEFHCNGKPILVFPSSHALDVPYDDDP</sequence>
<dbReference type="AlphaFoldDB" id="A0A2P2LWK7"/>
<dbReference type="SUPFAM" id="SSF52047">
    <property type="entry name" value="RNI-like"/>
    <property type="match status" value="1"/>
</dbReference>
<dbReference type="Pfam" id="PF13516">
    <property type="entry name" value="LRR_6"/>
    <property type="match status" value="2"/>
</dbReference>
<dbReference type="SMART" id="SM00368">
    <property type="entry name" value="LRR_RI"/>
    <property type="match status" value="4"/>
</dbReference>
<dbReference type="EMBL" id="GGEC01041873">
    <property type="protein sequence ID" value="MBX22357.1"/>
    <property type="molecule type" value="Transcribed_RNA"/>
</dbReference>
<reference evidence="1" key="1">
    <citation type="submission" date="2018-02" db="EMBL/GenBank/DDBJ databases">
        <title>Rhizophora mucronata_Transcriptome.</title>
        <authorList>
            <person name="Meera S.P."/>
            <person name="Sreeshan A."/>
            <person name="Augustine A."/>
        </authorList>
    </citation>
    <scope>NUCLEOTIDE SEQUENCE</scope>
    <source>
        <tissue evidence="1">Leaf</tissue>
    </source>
</reference>